<keyword evidence="3" id="KW-1185">Reference proteome</keyword>
<dbReference type="HOGENOM" id="CLU_1707021_0_0_1"/>
<evidence type="ECO:0000313" key="2">
    <source>
        <dbReference type="EnsemblPlants" id="OB05G24150.1"/>
    </source>
</evidence>
<dbReference type="Proteomes" id="UP000006038">
    <property type="component" value="Chromosome 5"/>
</dbReference>
<dbReference type="Gramene" id="OB05G24150.1">
    <property type="protein sequence ID" value="OB05G24150.1"/>
    <property type="gene ID" value="OB05G24150"/>
</dbReference>
<protein>
    <submittedName>
        <fullName evidence="2">Uncharacterized protein</fullName>
    </submittedName>
</protein>
<accession>J3M741</accession>
<evidence type="ECO:0000256" key="1">
    <source>
        <dbReference type="SAM" id="MobiDB-lite"/>
    </source>
</evidence>
<feature type="region of interest" description="Disordered" evidence="1">
    <location>
        <begin position="87"/>
        <end position="111"/>
    </location>
</feature>
<reference evidence="2" key="2">
    <citation type="submission" date="2013-04" db="UniProtKB">
        <authorList>
            <consortium name="EnsemblPlants"/>
        </authorList>
    </citation>
    <scope>IDENTIFICATION</scope>
</reference>
<organism evidence="2">
    <name type="scientific">Oryza brachyantha</name>
    <name type="common">malo sina</name>
    <dbReference type="NCBI Taxonomy" id="4533"/>
    <lineage>
        <taxon>Eukaryota</taxon>
        <taxon>Viridiplantae</taxon>
        <taxon>Streptophyta</taxon>
        <taxon>Embryophyta</taxon>
        <taxon>Tracheophyta</taxon>
        <taxon>Spermatophyta</taxon>
        <taxon>Magnoliopsida</taxon>
        <taxon>Liliopsida</taxon>
        <taxon>Poales</taxon>
        <taxon>Poaceae</taxon>
        <taxon>BOP clade</taxon>
        <taxon>Oryzoideae</taxon>
        <taxon>Oryzeae</taxon>
        <taxon>Oryzinae</taxon>
        <taxon>Oryza</taxon>
    </lineage>
</organism>
<dbReference type="EnsemblPlants" id="OB05G24150.1">
    <property type="protein sequence ID" value="OB05G24150.1"/>
    <property type="gene ID" value="OB05G24150"/>
</dbReference>
<reference evidence="2" key="1">
    <citation type="journal article" date="2013" name="Nat. Commun.">
        <title>Whole-genome sequencing of Oryza brachyantha reveals mechanisms underlying Oryza genome evolution.</title>
        <authorList>
            <person name="Chen J."/>
            <person name="Huang Q."/>
            <person name="Gao D."/>
            <person name="Wang J."/>
            <person name="Lang Y."/>
            <person name="Liu T."/>
            <person name="Li B."/>
            <person name="Bai Z."/>
            <person name="Luis Goicoechea J."/>
            <person name="Liang C."/>
            <person name="Chen C."/>
            <person name="Zhang W."/>
            <person name="Sun S."/>
            <person name="Liao Y."/>
            <person name="Zhang X."/>
            <person name="Yang L."/>
            <person name="Song C."/>
            <person name="Wang M."/>
            <person name="Shi J."/>
            <person name="Liu G."/>
            <person name="Liu J."/>
            <person name="Zhou H."/>
            <person name="Zhou W."/>
            <person name="Yu Q."/>
            <person name="An N."/>
            <person name="Chen Y."/>
            <person name="Cai Q."/>
            <person name="Wang B."/>
            <person name="Liu B."/>
            <person name="Min J."/>
            <person name="Huang Y."/>
            <person name="Wu H."/>
            <person name="Li Z."/>
            <person name="Zhang Y."/>
            <person name="Yin Y."/>
            <person name="Song W."/>
            <person name="Jiang J."/>
            <person name="Jackson S.A."/>
            <person name="Wing R.A."/>
            <person name="Wang J."/>
            <person name="Chen M."/>
        </authorList>
    </citation>
    <scope>NUCLEOTIDE SEQUENCE [LARGE SCALE GENOMIC DNA]</scope>
    <source>
        <strain evidence="2">cv. IRGC 101232</strain>
    </source>
</reference>
<name>J3M741_ORYBR</name>
<proteinExistence type="predicted"/>
<evidence type="ECO:0000313" key="3">
    <source>
        <dbReference type="Proteomes" id="UP000006038"/>
    </source>
</evidence>
<sequence length="154" mass="17072">MGVGAAPGMASRVGNWGDGVGVGPGFGKLALNCQQVLLHFTFFEERRGAAQYESLRRDKVNVGYINETKETRSSICLPQQGRWLRSSEESFGGSVKDDFGTRKKKNKTRPSNLQLQLAKTAPHHRHSRPRTKPHFNLENNLLTETLALALVGKN</sequence>
<dbReference type="AlphaFoldDB" id="J3M741"/>